<reference evidence="1" key="1">
    <citation type="submission" date="2013-05" db="EMBL/GenBank/DDBJ databases">
        <authorList>
            <person name="Harkins D.M."/>
            <person name="Durkin A.S."/>
            <person name="Brinkac L.M."/>
            <person name="Haft D.H."/>
            <person name="Selengut J.D."/>
            <person name="Sanka R."/>
            <person name="DePew J."/>
            <person name="Purushe J."/>
            <person name="Hartskeerl R.A."/>
            <person name="Ahmed A."/>
            <person name="van der Linden H."/>
            <person name="Goris M.G.A."/>
            <person name="Vinetz J.M."/>
            <person name="Sutton G.G."/>
            <person name="Nierman W.C."/>
            <person name="Fouts D.E."/>
        </authorList>
    </citation>
    <scope>NUCLEOTIDE SEQUENCE [LARGE SCALE GENOMIC DNA]</scope>
    <source>
        <strain evidence="1">L 60</strain>
    </source>
</reference>
<dbReference type="NCBIfam" id="TIGR04388">
    <property type="entry name" value="Lepto_longest"/>
    <property type="match status" value="1"/>
</dbReference>
<dbReference type="Proteomes" id="UP000018747">
    <property type="component" value="Unassembled WGS sequence"/>
</dbReference>
<name>V6HV21_9LEPT</name>
<keyword evidence="2" id="KW-1185">Reference proteome</keyword>
<dbReference type="AlphaFoldDB" id="V6HV21"/>
<sequence>MQHAINRIIFIFTIILHVALQIEAKSPVSEKEKRISNIEYNGTLKYETTFLRKPPSFLTPNSYSLTPKTYVAAAAITAANAGVQAYVAGETGGGNNGAIAGAANAAISTITAGAGSAFTGYVSWTPHRTGNLFTGEDAVAGGWGGGISGSFQGTSGLLKGVGLTGGLSFQPGSGVGVNLNVNFPGTLGLPKGTFLGVNYQTGSGN</sequence>
<evidence type="ECO:0000313" key="1">
    <source>
        <dbReference type="EMBL" id="EQA60687.1"/>
    </source>
</evidence>
<dbReference type="OrthoDB" id="38064at171"/>
<evidence type="ECO:0000313" key="2">
    <source>
        <dbReference type="Proteomes" id="UP000018747"/>
    </source>
</evidence>
<protein>
    <submittedName>
        <fullName evidence="1">Large structural domain protein</fullName>
    </submittedName>
</protein>
<organism evidence="1 2">
    <name type="scientific">Leptospira alexanderi serovar Manhao 3 str. L 60</name>
    <dbReference type="NCBI Taxonomy" id="1049759"/>
    <lineage>
        <taxon>Bacteria</taxon>
        <taxon>Pseudomonadati</taxon>
        <taxon>Spirochaetota</taxon>
        <taxon>Spirochaetia</taxon>
        <taxon>Leptospirales</taxon>
        <taxon>Leptospiraceae</taxon>
        <taxon>Leptospira</taxon>
    </lineage>
</organism>
<proteinExistence type="predicted"/>
<gene>
    <name evidence="1" type="ORF">LEP1GSC062_0145</name>
</gene>
<dbReference type="EMBL" id="AHMT02000054">
    <property type="protein sequence ID" value="EQA60687.1"/>
    <property type="molecule type" value="Genomic_DNA"/>
</dbReference>
<accession>V6HV21</accession>
<dbReference type="InterPro" id="IPR030885">
    <property type="entry name" value="Lepto_longest"/>
</dbReference>
<dbReference type="RefSeq" id="WP_020985192.1">
    <property type="nucleotide sequence ID" value="NZ_AHMT02000054.1"/>
</dbReference>
<comment type="caution">
    <text evidence="1">The sequence shown here is derived from an EMBL/GenBank/DDBJ whole genome shotgun (WGS) entry which is preliminary data.</text>
</comment>